<gene>
    <name evidence="2" type="ORF">SAMN05421813_102234</name>
</gene>
<keyword evidence="3" id="KW-1185">Reference proteome</keyword>
<dbReference type="RefSeq" id="WP_090699255.1">
    <property type="nucleotide sequence ID" value="NZ_FNHH01000002.1"/>
</dbReference>
<dbReference type="Gene3D" id="1.50.10.20">
    <property type="match status" value="1"/>
</dbReference>
<dbReference type="SUPFAM" id="SSF48208">
    <property type="entry name" value="Six-hairpin glycosidases"/>
    <property type="match status" value="1"/>
</dbReference>
<reference evidence="3" key="1">
    <citation type="submission" date="2016-10" db="EMBL/GenBank/DDBJ databases">
        <authorList>
            <person name="Varghese N."/>
            <person name="Submissions S."/>
        </authorList>
    </citation>
    <scope>NUCLEOTIDE SEQUENCE [LARGE SCALE GENOMIC DNA]</scope>
    <source>
        <strain evidence="3">DSM 24536</strain>
    </source>
</reference>
<dbReference type="Pfam" id="PF03190">
    <property type="entry name" value="Thioredox_DsbH"/>
    <property type="match status" value="1"/>
</dbReference>
<proteinExistence type="predicted"/>
<dbReference type="AlphaFoldDB" id="A0A1G9N4T3"/>
<dbReference type="InterPro" id="IPR008928">
    <property type="entry name" value="6-hairpin_glycosidase_sf"/>
</dbReference>
<dbReference type="InterPro" id="IPR024705">
    <property type="entry name" value="Ssp411"/>
</dbReference>
<evidence type="ECO:0000313" key="3">
    <source>
        <dbReference type="Proteomes" id="UP000199226"/>
    </source>
</evidence>
<sequence>MSNRLKNQTSPYLLQHANNPVDWFPWGEEALEKAKNENKLILVSIGYSACHWCHVMEHESFENEEVADIMNEHFVCIKIDREVRPDIDQIYMDAVQLMTGSGGWPLNCFCLPDQRPIYGGTYFKKEDWKSLLKNLADYWHKKPDEAVGYAVRLTEGINKSEQLVKIEQEVEYTKADVSVIFDIWKRSFDLVEGGYNRIPKFPLPNNWQFMLRYAHLMNDDVAHTASRITLQKMAFGGIYDQIGGGFARYSVDGRWHIPHFEKMLYDNAQLVSLYSEAFQYTPDPIYKNVVFECLEFIEREMTSADGGFYSAIDADSEGVEGKYYSFSKDEIKTILGEDEDLFSIFYQVTEEGNWVEEGTNVFIRKFENAELALQLGISVDILESKIALAKSMILQARTSRIRPGLDNKILASWNGMMLKAYSDAYRVFGENKFLEKAKRSAGFIQGKLISNNELTRVYNVDMGQEAHSVAFLDDYAFVIDGLIGLYEASFDESYLQTAKQLTEYAISEFYDEMSGMFYYTARSGEKLIARKQEIIDNVIPSSNSVMAHNLFKLGHFYDQDKYLNISGQMLRNVHSQIKTFGSGYSNWASLLLFHVFGMFEIAITGNSSEEKRMELEKHYIPNKILLGGSSGTLPLLKDKGATETKIYVCQNRTCLLPVKEVIDAIKQIDNPSTRPGAKEKES</sequence>
<accession>A0A1G9N4T3</accession>
<dbReference type="InterPro" id="IPR004879">
    <property type="entry name" value="Ssp411-like_TRX"/>
</dbReference>
<dbReference type="GO" id="GO:0005975">
    <property type="term" value="P:carbohydrate metabolic process"/>
    <property type="evidence" value="ECO:0007669"/>
    <property type="project" value="InterPro"/>
</dbReference>
<dbReference type="PANTHER" id="PTHR42899">
    <property type="entry name" value="SPERMATOGENESIS-ASSOCIATED PROTEIN 20"/>
    <property type="match status" value="1"/>
</dbReference>
<dbReference type="CDD" id="cd02955">
    <property type="entry name" value="SSP411"/>
    <property type="match status" value="1"/>
</dbReference>
<dbReference type="Proteomes" id="UP000199226">
    <property type="component" value="Unassembled WGS sequence"/>
</dbReference>
<dbReference type="Gene3D" id="3.40.30.10">
    <property type="entry name" value="Glutaredoxin"/>
    <property type="match status" value="1"/>
</dbReference>
<dbReference type="SUPFAM" id="SSF52833">
    <property type="entry name" value="Thioredoxin-like"/>
    <property type="match status" value="1"/>
</dbReference>
<evidence type="ECO:0000313" key="2">
    <source>
        <dbReference type="EMBL" id="SDL81480.1"/>
    </source>
</evidence>
<dbReference type="OrthoDB" id="9762614at2"/>
<dbReference type="EMBL" id="FNHH01000002">
    <property type="protein sequence ID" value="SDL81480.1"/>
    <property type="molecule type" value="Genomic_DNA"/>
</dbReference>
<organism evidence="2 3">
    <name type="scientific">Daejeonella rubra</name>
    <dbReference type="NCBI Taxonomy" id="990371"/>
    <lineage>
        <taxon>Bacteria</taxon>
        <taxon>Pseudomonadati</taxon>
        <taxon>Bacteroidota</taxon>
        <taxon>Sphingobacteriia</taxon>
        <taxon>Sphingobacteriales</taxon>
        <taxon>Sphingobacteriaceae</taxon>
        <taxon>Daejeonella</taxon>
    </lineage>
</organism>
<dbReference type="InterPro" id="IPR036249">
    <property type="entry name" value="Thioredoxin-like_sf"/>
</dbReference>
<protein>
    <recommendedName>
        <fullName evidence="1">Spermatogenesis-associated protein 20-like TRX domain-containing protein</fullName>
    </recommendedName>
</protein>
<dbReference type="STRING" id="990371.SAMN05421813_102234"/>
<name>A0A1G9N4T3_9SPHI</name>
<evidence type="ECO:0000259" key="1">
    <source>
        <dbReference type="Pfam" id="PF03190"/>
    </source>
</evidence>
<dbReference type="PIRSF" id="PIRSF006402">
    <property type="entry name" value="UCP006402_thioredoxin"/>
    <property type="match status" value="1"/>
</dbReference>
<dbReference type="PANTHER" id="PTHR42899:SF1">
    <property type="entry name" value="SPERMATOGENESIS-ASSOCIATED PROTEIN 20"/>
    <property type="match status" value="1"/>
</dbReference>
<feature type="domain" description="Spermatogenesis-associated protein 20-like TRX" evidence="1">
    <location>
        <begin position="3"/>
        <end position="154"/>
    </location>
</feature>